<dbReference type="Proteomes" id="UP000542342">
    <property type="component" value="Unassembled WGS sequence"/>
</dbReference>
<accession>A0A7V8VGU4</accession>
<evidence type="ECO:0000313" key="2">
    <source>
        <dbReference type="Proteomes" id="UP000542342"/>
    </source>
</evidence>
<comment type="caution">
    <text evidence="1">The sequence shown here is derived from an EMBL/GenBank/DDBJ whole genome shotgun (WGS) entry which is preliminary data.</text>
</comment>
<dbReference type="AlphaFoldDB" id="A0A7V8VGU4"/>
<name>A0A7V8VGU4_9BACT</name>
<dbReference type="EMBL" id="JACEFB010000019">
    <property type="protein sequence ID" value="MBA2227809.1"/>
    <property type="molecule type" value="Genomic_DNA"/>
</dbReference>
<reference evidence="1 2" key="1">
    <citation type="submission" date="2020-07" db="EMBL/GenBank/DDBJ databases">
        <title>Thermogemmata thermophila gen. nov., sp. nov., a novel moderate thermophilic planctomycete from a Kamchatka hot spring.</title>
        <authorList>
            <person name="Elcheninov A.G."/>
            <person name="Podosokorskaya O.A."/>
            <person name="Kovaleva O.L."/>
            <person name="Novikov A."/>
            <person name="Bonch-Osmolovskaya E.A."/>
            <person name="Toshchakov S.V."/>
            <person name="Kublanov I.V."/>
        </authorList>
    </citation>
    <scope>NUCLEOTIDE SEQUENCE [LARGE SCALE GENOMIC DNA]</scope>
    <source>
        <strain evidence="1 2">2918</strain>
    </source>
</reference>
<evidence type="ECO:0000313" key="1">
    <source>
        <dbReference type="EMBL" id="MBA2227809.1"/>
    </source>
</evidence>
<protein>
    <submittedName>
        <fullName evidence="1">Uncharacterized protein</fullName>
    </submittedName>
</protein>
<organism evidence="1 2">
    <name type="scientific">Thermogemmata fonticola</name>
    <dbReference type="NCBI Taxonomy" id="2755323"/>
    <lineage>
        <taxon>Bacteria</taxon>
        <taxon>Pseudomonadati</taxon>
        <taxon>Planctomycetota</taxon>
        <taxon>Planctomycetia</taxon>
        <taxon>Gemmatales</taxon>
        <taxon>Gemmataceae</taxon>
        <taxon>Thermogemmata</taxon>
    </lineage>
</organism>
<gene>
    <name evidence="1" type="ORF">H0921_16740</name>
</gene>
<proteinExistence type="predicted"/>
<dbReference type="RefSeq" id="WP_194539670.1">
    <property type="nucleotide sequence ID" value="NZ_JACEFB010000019.1"/>
</dbReference>
<keyword evidence="2" id="KW-1185">Reference proteome</keyword>
<sequence>MAARDRQLLEMLEPVLRPVYSTLEQLPLERLPQMWQWLVEPIAKLRDEIGKVLNNSVKAIAKTPAQALAEQVKANGFNILRSAGRPGSNPNIRELAGTQSEARAFFDTITAGGKVIVNDPKLVIVKMGDGTILTFRPAAKYPNKVTRKPPPTIDINIPGQAHLKL</sequence>